<evidence type="ECO:0000256" key="6">
    <source>
        <dbReference type="ARBA" id="ARBA00023065"/>
    </source>
</evidence>
<dbReference type="Pfam" id="PF07715">
    <property type="entry name" value="Plug"/>
    <property type="match status" value="1"/>
</dbReference>
<evidence type="ECO:0000256" key="10">
    <source>
        <dbReference type="PROSITE-ProRule" id="PRU01360"/>
    </source>
</evidence>
<reference evidence="16 17" key="1">
    <citation type="submission" date="2020-07" db="EMBL/GenBank/DDBJ databases">
        <authorList>
            <person name="Li M."/>
        </authorList>
    </citation>
    <scope>NUCLEOTIDE SEQUENCE [LARGE SCALE GENOMIC DNA]</scope>
    <source>
        <strain evidence="16 17">DSM 23284</strain>
    </source>
</reference>
<evidence type="ECO:0000256" key="12">
    <source>
        <dbReference type="SAM" id="MobiDB-lite"/>
    </source>
</evidence>
<dbReference type="InterPro" id="IPR039426">
    <property type="entry name" value="TonB-dep_rcpt-like"/>
</dbReference>
<comment type="similarity">
    <text evidence="10 11">Belongs to the TonB-dependent receptor family.</text>
</comment>
<evidence type="ECO:0000259" key="15">
    <source>
        <dbReference type="Pfam" id="PF07715"/>
    </source>
</evidence>
<dbReference type="Gene3D" id="2.170.130.10">
    <property type="entry name" value="TonB-dependent receptor, plug domain"/>
    <property type="match status" value="1"/>
</dbReference>
<evidence type="ECO:0000256" key="9">
    <source>
        <dbReference type="ARBA" id="ARBA00023237"/>
    </source>
</evidence>
<keyword evidence="8 10" id="KW-0472">Membrane</keyword>
<evidence type="ECO:0000256" key="2">
    <source>
        <dbReference type="ARBA" id="ARBA00022448"/>
    </source>
</evidence>
<comment type="subcellular location">
    <subcellularLocation>
        <location evidence="1 10">Cell outer membrane</location>
        <topology evidence="1 10">Multi-pass membrane protein</topology>
    </subcellularLocation>
</comment>
<feature type="domain" description="TonB-dependent receptor-like beta-barrel" evidence="14">
    <location>
        <begin position="292"/>
        <end position="616"/>
    </location>
</feature>
<organism evidence="16 17">
    <name type="scientific">Stappia taiwanensis</name>
    <dbReference type="NCBI Taxonomy" id="992267"/>
    <lineage>
        <taxon>Bacteria</taxon>
        <taxon>Pseudomonadati</taxon>
        <taxon>Pseudomonadota</taxon>
        <taxon>Alphaproteobacteria</taxon>
        <taxon>Hyphomicrobiales</taxon>
        <taxon>Stappiaceae</taxon>
        <taxon>Stappia</taxon>
    </lineage>
</organism>
<dbReference type="InterPro" id="IPR012910">
    <property type="entry name" value="Plug_dom"/>
</dbReference>
<reference evidence="16 17" key="2">
    <citation type="submission" date="2020-08" db="EMBL/GenBank/DDBJ databases">
        <title>Stappia taiwanensis sp. nov., isolated from a coastal thermal spring.</title>
        <authorList>
            <person name="Kampfer P."/>
        </authorList>
    </citation>
    <scope>NUCLEOTIDE SEQUENCE [LARGE SCALE GENOMIC DNA]</scope>
    <source>
        <strain evidence="16 17">DSM 23284</strain>
    </source>
</reference>
<name>A0A838XTL0_9HYPH</name>
<evidence type="ECO:0000313" key="16">
    <source>
        <dbReference type="EMBL" id="MBA4613077.1"/>
    </source>
</evidence>
<dbReference type="InterPro" id="IPR036942">
    <property type="entry name" value="Beta-barrel_TonB_sf"/>
</dbReference>
<proteinExistence type="inferred from homology"/>
<dbReference type="AlphaFoldDB" id="A0A838XTL0"/>
<keyword evidence="5 13" id="KW-0732">Signal</keyword>
<evidence type="ECO:0000256" key="1">
    <source>
        <dbReference type="ARBA" id="ARBA00004571"/>
    </source>
</evidence>
<feature type="signal peptide" evidence="13">
    <location>
        <begin position="1"/>
        <end position="23"/>
    </location>
</feature>
<dbReference type="InterPro" id="IPR000531">
    <property type="entry name" value="Beta-barrel_TonB"/>
</dbReference>
<evidence type="ECO:0000256" key="11">
    <source>
        <dbReference type="RuleBase" id="RU003357"/>
    </source>
</evidence>
<evidence type="ECO:0000256" key="5">
    <source>
        <dbReference type="ARBA" id="ARBA00022729"/>
    </source>
</evidence>
<keyword evidence="2 10" id="KW-0813">Transport</keyword>
<keyword evidence="4 10" id="KW-0812">Transmembrane</keyword>
<evidence type="ECO:0000259" key="14">
    <source>
        <dbReference type="Pfam" id="PF00593"/>
    </source>
</evidence>
<keyword evidence="17" id="KW-1185">Reference proteome</keyword>
<dbReference type="PANTHER" id="PTHR30069">
    <property type="entry name" value="TONB-DEPENDENT OUTER MEMBRANE RECEPTOR"/>
    <property type="match status" value="1"/>
</dbReference>
<gene>
    <name evidence="16" type="ORF">H1W37_15555</name>
</gene>
<dbReference type="InterPro" id="IPR037066">
    <property type="entry name" value="Plug_dom_sf"/>
</dbReference>
<dbReference type="RefSeq" id="WP_181761269.1">
    <property type="nucleotide sequence ID" value="NZ_BMCR01000007.1"/>
</dbReference>
<evidence type="ECO:0000256" key="8">
    <source>
        <dbReference type="ARBA" id="ARBA00023136"/>
    </source>
</evidence>
<feature type="domain" description="TonB-dependent receptor plug" evidence="15">
    <location>
        <begin position="44"/>
        <end position="148"/>
    </location>
</feature>
<feature type="region of interest" description="Disordered" evidence="12">
    <location>
        <begin position="244"/>
        <end position="267"/>
    </location>
</feature>
<dbReference type="Pfam" id="PF00593">
    <property type="entry name" value="TonB_dep_Rec_b-barrel"/>
    <property type="match status" value="1"/>
</dbReference>
<dbReference type="GO" id="GO:0006811">
    <property type="term" value="P:monoatomic ion transport"/>
    <property type="evidence" value="ECO:0007669"/>
    <property type="project" value="UniProtKB-KW"/>
</dbReference>
<dbReference type="PANTHER" id="PTHR30069:SF53">
    <property type="entry name" value="COLICIN I RECEPTOR-RELATED"/>
    <property type="match status" value="1"/>
</dbReference>
<dbReference type="Proteomes" id="UP000559404">
    <property type="component" value="Unassembled WGS sequence"/>
</dbReference>
<dbReference type="EMBL" id="JACEON010000015">
    <property type="protein sequence ID" value="MBA4613077.1"/>
    <property type="molecule type" value="Genomic_DNA"/>
</dbReference>
<keyword evidence="9 10" id="KW-0998">Cell outer membrane</keyword>
<evidence type="ECO:0000256" key="13">
    <source>
        <dbReference type="SAM" id="SignalP"/>
    </source>
</evidence>
<evidence type="ECO:0000256" key="7">
    <source>
        <dbReference type="ARBA" id="ARBA00023077"/>
    </source>
</evidence>
<dbReference type="Gene3D" id="2.40.170.20">
    <property type="entry name" value="TonB-dependent receptor, beta-barrel domain"/>
    <property type="match status" value="1"/>
</dbReference>
<comment type="caution">
    <text evidence="16">The sequence shown here is derived from an EMBL/GenBank/DDBJ whole genome shotgun (WGS) entry which is preliminary data.</text>
</comment>
<dbReference type="GO" id="GO:0015889">
    <property type="term" value="P:cobalamin transport"/>
    <property type="evidence" value="ECO:0007669"/>
    <property type="project" value="TreeGrafter"/>
</dbReference>
<dbReference type="SUPFAM" id="SSF56935">
    <property type="entry name" value="Porins"/>
    <property type="match status" value="1"/>
</dbReference>
<dbReference type="CDD" id="cd01347">
    <property type="entry name" value="ligand_gated_channel"/>
    <property type="match status" value="1"/>
</dbReference>
<dbReference type="GO" id="GO:0009279">
    <property type="term" value="C:cell outer membrane"/>
    <property type="evidence" value="ECO:0007669"/>
    <property type="project" value="UniProtKB-SubCell"/>
</dbReference>
<keyword evidence="3 10" id="KW-1134">Transmembrane beta strand</keyword>
<dbReference type="PROSITE" id="PS52016">
    <property type="entry name" value="TONB_DEPENDENT_REC_3"/>
    <property type="match status" value="1"/>
</dbReference>
<evidence type="ECO:0000256" key="3">
    <source>
        <dbReference type="ARBA" id="ARBA00022452"/>
    </source>
</evidence>
<feature type="chain" id="PRO_5032823838" evidence="13">
    <location>
        <begin position="24"/>
        <end position="642"/>
    </location>
</feature>
<evidence type="ECO:0000313" key="17">
    <source>
        <dbReference type="Proteomes" id="UP000559404"/>
    </source>
</evidence>
<keyword evidence="16" id="KW-0675">Receptor</keyword>
<evidence type="ECO:0000256" key="4">
    <source>
        <dbReference type="ARBA" id="ARBA00022692"/>
    </source>
</evidence>
<sequence length="642" mass="70889">MTVAACRIGMFGLGLFCAVPALAQDLELEEVVVSAGRTPLGAEKVGRAYTVITGEDLERSQTRYLADALRKVPGVSVSRTGSVGGLTQVRLRGSEANHVLVLIDGVEVSASSSGEFDFGGLQVADVERIEVLRGPQSALYGSNAASGVIHIITKGGVRDGYEVSGRTEVGTDRTWLGAVELRGGGENFDLALAGAFRRTDGFNLSDYGSEKDGDRNLTLYGKGAWDLSETVRLDANLRYVDRKSDTDDQDYSFPPTPTEGQVIDTPGYNATREFSGGVGASWSLFEDRFVQKTRFELTDVERRGYGSGSENGNHDRRYHASYQGTFAFETPEFLSAAHSLTGAVEWEQETFRNTHPGTPSQVPTRSRDLFGYVAEYRGEFYDNLFISGALRFDQNDDFKNALTYSASAAYLVPETGTRFHASIGTGVTNPTFFEQFGFIPSSFIGNPNLRPEQNFGWDIGIEQTFWEDRVVADVTYFNERLEDEIQTRYLPGWVSTPVNLDGTSRRQGVEVALGVDVTENLHAKVSYTYLDATEPSGLQEVRRPRHSGSLGLVYGFDEGRGNLFLDAVYNGQMQDLEFISSTPWTRVTLDQYWLVNVGADYQLNDHVQLFGRVENLFDQDYQEVYGYNTQGLTAFVGLKGTF</sequence>
<keyword evidence="7 11" id="KW-0798">TonB box</keyword>
<keyword evidence="6" id="KW-0406">Ion transport</keyword>
<protein>
    <submittedName>
        <fullName evidence="16">TonB-dependent receptor</fullName>
    </submittedName>
</protein>
<accession>A0A838XTL0</accession>